<keyword evidence="1" id="KW-0472">Membrane</keyword>
<gene>
    <name evidence="2" type="ORF">NCTC12120_05492</name>
</gene>
<dbReference type="Proteomes" id="UP000251197">
    <property type="component" value="Unassembled WGS sequence"/>
</dbReference>
<proteinExistence type="predicted"/>
<dbReference type="AlphaFoldDB" id="A0A2X3IIV5"/>
<keyword evidence="1" id="KW-1133">Transmembrane helix</keyword>
<feature type="transmembrane region" description="Helical" evidence="1">
    <location>
        <begin position="15"/>
        <end position="32"/>
    </location>
</feature>
<feature type="transmembrane region" description="Helical" evidence="1">
    <location>
        <begin position="44"/>
        <end position="61"/>
    </location>
</feature>
<name>A0A2X3IIV5_9ENTR</name>
<dbReference type="EMBL" id="UAVU01000009">
    <property type="protein sequence ID" value="SQC92298.1"/>
    <property type="molecule type" value="Genomic_DNA"/>
</dbReference>
<evidence type="ECO:0000256" key="1">
    <source>
        <dbReference type="SAM" id="Phobius"/>
    </source>
</evidence>
<evidence type="ECO:0000313" key="3">
    <source>
        <dbReference type="Proteomes" id="UP000251197"/>
    </source>
</evidence>
<organism evidence="2 3">
    <name type="scientific">Cedecea neteri</name>
    <dbReference type="NCBI Taxonomy" id="158822"/>
    <lineage>
        <taxon>Bacteria</taxon>
        <taxon>Pseudomonadati</taxon>
        <taxon>Pseudomonadota</taxon>
        <taxon>Gammaproteobacteria</taxon>
        <taxon>Enterobacterales</taxon>
        <taxon>Enterobacteriaceae</taxon>
        <taxon>Cedecea</taxon>
    </lineage>
</organism>
<reference evidence="2 3" key="1">
    <citation type="submission" date="2018-06" db="EMBL/GenBank/DDBJ databases">
        <authorList>
            <consortium name="Pathogen Informatics"/>
            <person name="Doyle S."/>
        </authorList>
    </citation>
    <scope>NUCLEOTIDE SEQUENCE [LARGE SCALE GENOMIC DNA]</scope>
    <source>
        <strain evidence="2 3">NCTC12120</strain>
    </source>
</reference>
<protein>
    <submittedName>
        <fullName evidence="2">Uncharacterized protein</fullName>
    </submittedName>
</protein>
<sequence length="78" mass="9018">MVNRPKFLFFSPEKMLLNAVSVFVLTTLFYFFGASLRLVNDLSLFWPLNAVLAAIFVRNPWLNKAVYYFICYAANADI</sequence>
<accession>A0A2X3IIV5</accession>
<keyword evidence="1" id="KW-0812">Transmembrane</keyword>
<evidence type="ECO:0000313" key="2">
    <source>
        <dbReference type="EMBL" id="SQC92298.1"/>
    </source>
</evidence>